<feature type="transmembrane region" description="Helical" evidence="5">
    <location>
        <begin position="644"/>
        <end position="665"/>
    </location>
</feature>
<evidence type="ECO:0000256" key="4">
    <source>
        <dbReference type="SAM" id="MobiDB-lite"/>
    </source>
</evidence>
<dbReference type="GO" id="GO:0000981">
    <property type="term" value="F:DNA-binding transcription factor activity, RNA polymerase II-specific"/>
    <property type="evidence" value="ECO:0007669"/>
    <property type="project" value="InterPro"/>
</dbReference>
<proteinExistence type="predicted"/>
<dbReference type="Pfam" id="PF04082">
    <property type="entry name" value="Fungal_trans"/>
    <property type="match status" value="1"/>
</dbReference>
<keyword evidence="5" id="KW-0472">Membrane</keyword>
<dbReference type="PANTHER" id="PTHR46910">
    <property type="entry name" value="TRANSCRIPTION FACTOR PDR1"/>
    <property type="match status" value="1"/>
</dbReference>
<dbReference type="PROSITE" id="PS00463">
    <property type="entry name" value="ZN2_CY6_FUNGAL_1"/>
    <property type="match status" value="1"/>
</dbReference>
<feature type="coiled-coil region" evidence="3">
    <location>
        <begin position="160"/>
        <end position="187"/>
    </location>
</feature>
<dbReference type="InterPro" id="IPR050987">
    <property type="entry name" value="AtrR-like"/>
</dbReference>
<dbReference type="EMBL" id="JAAOAN010000606">
    <property type="protein sequence ID" value="KAF5702712.1"/>
    <property type="molecule type" value="Genomic_DNA"/>
</dbReference>
<dbReference type="GO" id="GO:0008270">
    <property type="term" value="F:zinc ion binding"/>
    <property type="evidence" value="ECO:0007669"/>
    <property type="project" value="InterPro"/>
</dbReference>
<dbReference type="PROSITE" id="PS50048">
    <property type="entry name" value="ZN2_CY6_FUNGAL_2"/>
    <property type="match status" value="1"/>
</dbReference>
<dbReference type="PANTHER" id="PTHR46910:SF5">
    <property type="entry name" value="ZN(II)2CYS6 TRANSCRIPTION FACTOR (EUROFUNG)"/>
    <property type="match status" value="1"/>
</dbReference>
<keyword evidence="5" id="KW-1133">Transmembrane helix</keyword>
<dbReference type="Pfam" id="PF00172">
    <property type="entry name" value="Zn_clus"/>
    <property type="match status" value="1"/>
</dbReference>
<keyword evidence="2" id="KW-0539">Nucleus</keyword>
<evidence type="ECO:0000256" key="3">
    <source>
        <dbReference type="SAM" id="Coils"/>
    </source>
</evidence>
<sequence length="815" mass="91921">MLLPSEWRPLPRKILSSYWFFRIYGVLGSRILESPHPDPISNGLILPDPARSVEPLESSVRVVPCLQPVIHTNKQTVPVIPVFNLMADDSRTQLDDGPDEGSDGPQNPSNLTIRRACDACRTRKIRCDRNSPCSHCIHAKIPCTHHDTRPKEKRTRILLSAQYERKIDIIDRRLEALTELMRDMKMNMSSTSTQPNQNHMPSSDVPRQSPAQASSSTPYGHLAQQTADSPVIEGESSLAAHGEFANEFLKNAVGTESLQDASLELRETLDSLHHIVSSLKQQTAATEMTYPHARQLPRPSLKNNELPPIQTAVALIRESENSEVSAWIREFFSMESFSGMCLHVYFSEDVSEADFILVNVGLMYMFTDRQQRTTDAKEQEECEGYMKTLRENTETALANLPFNLPATSNMISALLLGAFYAIEISKPSLSWTLSCKASELCQTLGYHRISTMKNDKPREAQRKQFLFWNTYFIDKSLSLRLGRASTIQDWDVTVPVLTSNPPNATPLSAFICLWVATARCQGHIYELLYSPDSMTQSDDVRRFRAQKLVNDLKDISRRSKELSKSREKEVKTNFGEYFFDFLLISDDVLRLSLLTLIYRATPGPPNSKVTFIPECIEAARATLHRHQDCMDLLGRDNTVYFPSYIHWTLLFAPFIPFIVVFCQVIETQDQTDLARLHSFCTSLETTIQLSDAAAKTYRLFQVLYTVALRYIEFRTSTPPADQTQASAELNNYLAALGFPPAGLNSGIQQSTHMDPSQAGAFSQPLGDMSMLDGADGQRGANTMMWMGNTAQLGEWFNSSQQMMELLEEPSFTFPQ</sequence>
<feature type="domain" description="Zn(2)-C6 fungal-type" evidence="6">
    <location>
        <begin position="116"/>
        <end position="145"/>
    </location>
</feature>
<gene>
    <name evidence="7" type="ORF">FMUND_13351</name>
</gene>
<protein>
    <recommendedName>
        <fullName evidence="6">Zn(2)-C6 fungal-type domain-containing protein</fullName>
    </recommendedName>
</protein>
<keyword evidence="3" id="KW-0175">Coiled coil</keyword>
<dbReference type="SMART" id="SM00066">
    <property type="entry name" value="GAL4"/>
    <property type="match status" value="1"/>
</dbReference>
<dbReference type="GO" id="GO:0006351">
    <property type="term" value="P:DNA-templated transcription"/>
    <property type="evidence" value="ECO:0007669"/>
    <property type="project" value="InterPro"/>
</dbReference>
<feature type="region of interest" description="Disordered" evidence="4">
    <location>
        <begin position="90"/>
        <end position="111"/>
    </location>
</feature>
<dbReference type="InterPro" id="IPR001138">
    <property type="entry name" value="Zn2Cys6_DnaBD"/>
</dbReference>
<name>A0A8H5XZ87_9HYPO</name>
<comment type="caution">
    <text evidence="7">The sequence shown here is derived from an EMBL/GenBank/DDBJ whole genome shotgun (WGS) entry which is preliminary data.</text>
</comment>
<keyword evidence="8" id="KW-1185">Reference proteome</keyword>
<evidence type="ECO:0000256" key="2">
    <source>
        <dbReference type="ARBA" id="ARBA00023242"/>
    </source>
</evidence>
<dbReference type="InterPro" id="IPR036864">
    <property type="entry name" value="Zn2-C6_fun-type_DNA-bd_sf"/>
</dbReference>
<dbReference type="Proteomes" id="UP000544331">
    <property type="component" value="Unassembled WGS sequence"/>
</dbReference>
<keyword evidence="5" id="KW-0812">Transmembrane</keyword>
<feature type="region of interest" description="Disordered" evidence="4">
    <location>
        <begin position="750"/>
        <end position="773"/>
    </location>
</feature>
<dbReference type="InterPro" id="IPR007219">
    <property type="entry name" value="XnlR_reg_dom"/>
</dbReference>
<accession>A0A8H5XZ87</accession>
<evidence type="ECO:0000313" key="7">
    <source>
        <dbReference type="EMBL" id="KAF5702712.1"/>
    </source>
</evidence>
<organism evidence="7 8">
    <name type="scientific">Fusarium mundagurra</name>
    <dbReference type="NCBI Taxonomy" id="1567541"/>
    <lineage>
        <taxon>Eukaryota</taxon>
        <taxon>Fungi</taxon>
        <taxon>Dikarya</taxon>
        <taxon>Ascomycota</taxon>
        <taxon>Pezizomycotina</taxon>
        <taxon>Sordariomycetes</taxon>
        <taxon>Hypocreomycetidae</taxon>
        <taxon>Hypocreales</taxon>
        <taxon>Nectriaceae</taxon>
        <taxon>Fusarium</taxon>
        <taxon>Fusarium fujikuroi species complex</taxon>
    </lineage>
</organism>
<dbReference type="AlphaFoldDB" id="A0A8H5XZ87"/>
<dbReference type="CDD" id="cd00067">
    <property type="entry name" value="GAL4"/>
    <property type="match status" value="1"/>
</dbReference>
<dbReference type="Gene3D" id="4.10.240.10">
    <property type="entry name" value="Zn(2)-C6 fungal-type DNA-binding domain"/>
    <property type="match status" value="1"/>
</dbReference>
<feature type="region of interest" description="Disordered" evidence="4">
    <location>
        <begin position="188"/>
        <end position="228"/>
    </location>
</feature>
<evidence type="ECO:0000259" key="6">
    <source>
        <dbReference type="PROSITE" id="PS50048"/>
    </source>
</evidence>
<dbReference type="GO" id="GO:0003677">
    <property type="term" value="F:DNA binding"/>
    <property type="evidence" value="ECO:0007669"/>
    <property type="project" value="InterPro"/>
</dbReference>
<reference evidence="7 8" key="1">
    <citation type="submission" date="2020-05" db="EMBL/GenBank/DDBJ databases">
        <title>Identification and distribution of gene clusters putatively required for synthesis of sphingolipid metabolism inhibitors in phylogenetically diverse species of the filamentous fungus Fusarium.</title>
        <authorList>
            <person name="Kim H.-S."/>
            <person name="Busman M."/>
            <person name="Brown D.W."/>
            <person name="Divon H."/>
            <person name="Uhlig S."/>
            <person name="Proctor R.H."/>
        </authorList>
    </citation>
    <scope>NUCLEOTIDE SEQUENCE [LARGE SCALE GENOMIC DNA]</scope>
    <source>
        <strain evidence="7 8">NRRL 66235</strain>
    </source>
</reference>
<dbReference type="CDD" id="cd12148">
    <property type="entry name" value="fungal_TF_MHR"/>
    <property type="match status" value="1"/>
</dbReference>
<evidence type="ECO:0000313" key="8">
    <source>
        <dbReference type="Proteomes" id="UP000544331"/>
    </source>
</evidence>
<dbReference type="OrthoDB" id="103819at2759"/>
<evidence type="ECO:0000256" key="1">
    <source>
        <dbReference type="ARBA" id="ARBA00022723"/>
    </source>
</evidence>
<evidence type="ECO:0000256" key="5">
    <source>
        <dbReference type="SAM" id="Phobius"/>
    </source>
</evidence>
<dbReference type="SUPFAM" id="SSF57701">
    <property type="entry name" value="Zn2/Cys6 DNA-binding domain"/>
    <property type="match status" value="1"/>
</dbReference>
<dbReference type="SMART" id="SM00906">
    <property type="entry name" value="Fungal_trans"/>
    <property type="match status" value="1"/>
</dbReference>
<keyword evidence="1" id="KW-0479">Metal-binding</keyword>